<dbReference type="EMBL" id="CP090172">
    <property type="protein sequence ID" value="UJO22799.1"/>
    <property type="molecule type" value="Genomic_DNA"/>
</dbReference>
<dbReference type="GeneID" id="71991817"/>
<protein>
    <submittedName>
        <fullName evidence="5">Nucleoporin NUP49</fullName>
    </submittedName>
</protein>
<dbReference type="GO" id="GO:0008139">
    <property type="term" value="F:nuclear localization sequence binding"/>
    <property type="evidence" value="ECO:0007669"/>
    <property type="project" value="TreeGrafter"/>
</dbReference>
<accession>A0A9Q8PHL7</accession>
<evidence type="ECO:0000256" key="1">
    <source>
        <dbReference type="ARBA" id="ARBA00004567"/>
    </source>
</evidence>
<dbReference type="GO" id="GO:0017056">
    <property type="term" value="F:structural constituent of nuclear pore"/>
    <property type="evidence" value="ECO:0007669"/>
    <property type="project" value="TreeGrafter"/>
</dbReference>
<organism evidence="5 6">
    <name type="scientific">Passalora fulva</name>
    <name type="common">Tomato leaf mold</name>
    <name type="synonym">Cladosporium fulvum</name>
    <dbReference type="NCBI Taxonomy" id="5499"/>
    <lineage>
        <taxon>Eukaryota</taxon>
        <taxon>Fungi</taxon>
        <taxon>Dikarya</taxon>
        <taxon>Ascomycota</taxon>
        <taxon>Pezizomycotina</taxon>
        <taxon>Dothideomycetes</taxon>
        <taxon>Dothideomycetidae</taxon>
        <taxon>Mycosphaerellales</taxon>
        <taxon>Mycosphaerellaceae</taxon>
        <taxon>Fulvia</taxon>
    </lineage>
</organism>
<feature type="region of interest" description="Disordered" evidence="4">
    <location>
        <begin position="497"/>
        <end position="692"/>
    </location>
</feature>
<feature type="compositionally biased region" description="Gly residues" evidence="4">
    <location>
        <begin position="307"/>
        <end position="319"/>
    </location>
</feature>
<dbReference type="OrthoDB" id="2538017at2759"/>
<reference evidence="5" key="1">
    <citation type="submission" date="2021-12" db="EMBL/GenBank/DDBJ databases">
        <authorList>
            <person name="Zaccaron A."/>
            <person name="Stergiopoulos I."/>
        </authorList>
    </citation>
    <scope>NUCLEOTIDE SEQUENCE</scope>
    <source>
        <strain evidence="5">Race5_Kim</strain>
    </source>
</reference>
<dbReference type="GO" id="GO:0044614">
    <property type="term" value="C:nuclear pore cytoplasmic filaments"/>
    <property type="evidence" value="ECO:0007669"/>
    <property type="project" value="TreeGrafter"/>
</dbReference>
<evidence type="ECO:0000256" key="4">
    <source>
        <dbReference type="SAM" id="MobiDB-lite"/>
    </source>
</evidence>
<dbReference type="GO" id="GO:0006405">
    <property type="term" value="P:RNA export from nucleus"/>
    <property type="evidence" value="ECO:0007669"/>
    <property type="project" value="TreeGrafter"/>
</dbReference>
<keyword evidence="3" id="KW-0813">Transport</keyword>
<dbReference type="GO" id="GO:0006606">
    <property type="term" value="P:protein import into nucleus"/>
    <property type="evidence" value="ECO:0007669"/>
    <property type="project" value="TreeGrafter"/>
</dbReference>
<sequence length="692" mass="74329">MAHNISKEEYEARCHEIASLETVLARMRSSLDDVTVTRNSSGGGGFGGPNHRAQSRFSGGALFGNETRMHQASGSGGLFGNSNQAYQASGGFGFGNSKSYEPPSGGFGSGRYEPYQASSGFGNSNSHQPPSGGFGSAPRSYQASVGNDFGESKSYQPPSGGFGSAPRSYQAARGGGLFGNSNQSQQAPSGLFGNSSAQSGSGLFGNDNNSGHGFGGEGLFGQARSSAGRLFGNSNGSPRPASSAGHLFGNGSKATATGGDFGGGLFGNSNQAHQESGDERLFGGPFRPSHGHATGGLYGNSNSGRTFGSGNGAGGGGLFGEASRHSQGTRGDPLFGFRPTTSTGTSLFGNNSHSYPSSPPSSSRERGEPDVDEYHALLKRYGLNESDVGTFRENYPAGEIHHAELRKKLWLSHLTSEEVDRWNSFAHGQWSADDARKYDEFGRERPRTMEDFRKRLSREQEVFERYDREALKSWSIKSLFGNRPDGLTFYYGGQESGARSKNNGYPLSPPFGSKGTGSGSSGADVKREKKFQGLEASMWATDEPLPRSRPEGGAPRPDSYWDQDDSDRPEGSFGRNQRDRSSGRSRAERSQRSEDKRPINFAQYESDTDTDDTAYRTKKTAQPERQEKQNDQAKERQENAREEPQAKEEQNVLSLEDRVKRVANTKFGSIHGENTGGKDNGEGKGHGKLEEN</sequence>
<evidence type="ECO:0000256" key="2">
    <source>
        <dbReference type="ARBA" id="ARBA00008926"/>
    </source>
</evidence>
<reference evidence="5" key="2">
    <citation type="journal article" date="2022" name="Microb. Genom.">
        <title>A chromosome-scale genome assembly of the tomato pathogen Cladosporium fulvum reveals a compartmentalized genome architecture and the presence of a dispensable chromosome.</title>
        <authorList>
            <person name="Zaccaron A.Z."/>
            <person name="Chen L.H."/>
            <person name="Samaras A."/>
            <person name="Stergiopoulos I."/>
        </authorList>
    </citation>
    <scope>NUCLEOTIDE SEQUENCE</scope>
    <source>
        <strain evidence="5">Race5_Kim</strain>
    </source>
</reference>
<dbReference type="RefSeq" id="XP_047767165.1">
    <property type="nucleotide sequence ID" value="XM_047911087.1"/>
</dbReference>
<feature type="compositionally biased region" description="Polar residues" evidence="4">
    <location>
        <begin position="179"/>
        <end position="210"/>
    </location>
</feature>
<keyword evidence="3" id="KW-0906">Nuclear pore complex</keyword>
<feature type="compositionally biased region" description="Basic and acidic residues" evidence="4">
    <location>
        <begin position="363"/>
        <end position="372"/>
    </location>
</feature>
<keyword evidence="3" id="KW-0653">Protein transport</keyword>
<feature type="compositionally biased region" description="Polar residues" evidence="4">
    <location>
        <begin position="116"/>
        <end position="129"/>
    </location>
</feature>
<dbReference type="Proteomes" id="UP000756132">
    <property type="component" value="Chromosome 10"/>
</dbReference>
<dbReference type="GO" id="GO:0034398">
    <property type="term" value="P:telomere tethering at nuclear periphery"/>
    <property type="evidence" value="ECO:0007669"/>
    <property type="project" value="TreeGrafter"/>
</dbReference>
<gene>
    <name evidence="5" type="ORF">CLAFUR5_11939</name>
</gene>
<dbReference type="Pfam" id="PF13634">
    <property type="entry name" value="Nucleoporin_FG"/>
    <property type="match status" value="2"/>
</dbReference>
<keyword evidence="3" id="KW-0811">Translocation</keyword>
<feature type="compositionally biased region" description="Low complexity" evidence="4">
    <location>
        <begin position="352"/>
        <end position="362"/>
    </location>
</feature>
<dbReference type="GO" id="GO:0003723">
    <property type="term" value="F:RNA binding"/>
    <property type="evidence" value="ECO:0007669"/>
    <property type="project" value="TreeGrafter"/>
</dbReference>
<evidence type="ECO:0000256" key="3">
    <source>
        <dbReference type="ARBA" id="ARBA00023132"/>
    </source>
</evidence>
<keyword evidence="3" id="KW-0539">Nucleus</keyword>
<dbReference type="KEGG" id="ffu:CLAFUR5_11939"/>
<dbReference type="GO" id="GO:0000973">
    <property type="term" value="P:post-transcriptional tethering of RNA polymerase II gene DNA at nuclear periphery"/>
    <property type="evidence" value="ECO:0007669"/>
    <property type="project" value="TreeGrafter"/>
</dbReference>
<name>A0A9Q8PHL7_PASFU</name>
<comment type="subcellular location">
    <subcellularLocation>
        <location evidence="1">Nucleus</location>
        <location evidence="1">Nuclear pore complex</location>
    </subcellularLocation>
</comment>
<dbReference type="PANTHER" id="PTHR23198">
    <property type="entry name" value="NUCLEOPORIN"/>
    <property type="match status" value="1"/>
</dbReference>
<dbReference type="InterPro" id="IPR025574">
    <property type="entry name" value="Nucleoporin_FG_rpt"/>
</dbReference>
<proteinExistence type="inferred from homology"/>
<keyword evidence="6" id="KW-1185">Reference proteome</keyword>
<dbReference type="AlphaFoldDB" id="A0A9Q8PHL7"/>
<feature type="region of interest" description="Disordered" evidence="4">
    <location>
        <begin position="102"/>
        <end position="372"/>
    </location>
</feature>
<feature type="compositionally biased region" description="Basic and acidic residues" evidence="4">
    <location>
        <begin position="566"/>
        <end position="598"/>
    </location>
</feature>
<evidence type="ECO:0000313" key="5">
    <source>
        <dbReference type="EMBL" id="UJO22799.1"/>
    </source>
</evidence>
<feature type="compositionally biased region" description="Polar residues" evidence="4">
    <location>
        <begin position="339"/>
        <end position="351"/>
    </location>
</feature>
<feature type="compositionally biased region" description="Basic and acidic residues" evidence="4">
    <location>
        <begin position="679"/>
        <end position="692"/>
    </location>
</feature>
<keyword evidence="3" id="KW-0509">mRNA transport</keyword>
<dbReference type="PANTHER" id="PTHR23198:SF6">
    <property type="entry name" value="NUCLEAR PORE COMPLEX PROTEIN NUP98-NUP96"/>
    <property type="match status" value="1"/>
</dbReference>
<comment type="similarity">
    <text evidence="2">Belongs to the nucleoporin GLFG family.</text>
</comment>
<dbReference type="InterPro" id="IPR037665">
    <property type="entry name" value="Nucleoporin_S59-like"/>
</dbReference>
<evidence type="ECO:0000313" key="6">
    <source>
        <dbReference type="Proteomes" id="UP000756132"/>
    </source>
</evidence>
<feature type="compositionally biased region" description="Basic and acidic residues" evidence="4">
    <location>
        <begin position="621"/>
        <end position="660"/>
    </location>
</feature>